<dbReference type="GO" id="GO:0015074">
    <property type="term" value="P:DNA integration"/>
    <property type="evidence" value="ECO:0007669"/>
    <property type="project" value="UniProtKB-KW"/>
</dbReference>
<dbReference type="InterPro" id="IPR013762">
    <property type="entry name" value="Integrase-like_cat_sf"/>
</dbReference>
<dbReference type="AlphaFoldDB" id="A0A016BP05"/>
<feature type="domain" description="Tyr recombinase" evidence="5">
    <location>
        <begin position="344"/>
        <end position="527"/>
    </location>
</feature>
<reference evidence="6 7" key="1">
    <citation type="submission" date="2014-02" db="EMBL/GenBank/DDBJ databases">
        <authorList>
            <person name="Sears C."/>
            <person name="Carroll K."/>
            <person name="Sack B.R."/>
            <person name="Qadri F."/>
            <person name="Myers L.L."/>
            <person name="Chung G.-T."/>
            <person name="Escheverria P."/>
            <person name="Fraser C.M."/>
            <person name="Sadzewicz L."/>
            <person name="Shefchek K.A."/>
            <person name="Tallon L."/>
            <person name="Das S.P."/>
            <person name="Daugherty S."/>
            <person name="Mongodin E.F."/>
        </authorList>
    </citation>
    <scope>NUCLEOTIDE SEQUENCE [LARGE SCALE GENOMIC DNA]</scope>
    <source>
        <strain evidence="6 7">2-F-2 #4</strain>
    </source>
</reference>
<dbReference type="InterPro" id="IPR002104">
    <property type="entry name" value="Integrase_catalytic"/>
</dbReference>
<dbReference type="RefSeq" id="WP_032571686.1">
    <property type="nucleotide sequence ID" value="NZ_JGDM01000116.1"/>
</dbReference>
<dbReference type="Pfam" id="PF00589">
    <property type="entry name" value="Phage_integrase"/>
    <property type="match status" value="1"/>
</dbReference>
<sequence>MITQLFKSKPTQRKHLDAPLLQVRIRFLSMKSEQGLCQEHLKDWARILLAFVSCYNLQDGSTTRISLNEVVSKAELWAKSISKKSRKKNTHQMVLDEEKFVVRSIDFLEYIGLLDIRYYDNVVNLLVERKFDKVKLIVAPFFQERVSFLNGYRLSGHKKETLRRYAQYQIHLIEFLRLKNTQMVTDEEIFAAAQKWKDYSDPSSHKKSGSKWNDTFFVTVAKKWLAAMNMYKVEETKSISDIRIEKYLQDLQYRGYSYATLTSSLRSLHRFYDTIGKQNTEEPITLADIDKCIEMYTSCHTNRQTIKAYMARIRSYLHYAAEQGWCQPGVCEAVVLPRIYKEENLPSFMSWNMVQAILQRMKNAKGKSARRNYTIVLLLATYGLRCSEVANLKISDINWRKEQIHIQHAKGGKSQTFPLLHSVGEAIIEYLRCERRNDSHNDSLFFCAKAPFRAITCQAIHDIVRRELQDVSIKHKGPHSLRHSYATFLINNGQTMKEVGDLLGHKSIDSTRIYAKVDFQSLREVSNINFDGVL</sequence>
<dbReference type="PANTHER" id="PTHR30349:SF77">
    <property type="entry name" value="TYROSINE RECOMBINASE XERC"/>
    <property type="match status" value="1"/>
</dbReference>
<dbReference type="GO" id="GO:0005737">
    <property type="term" value="C:cytoplasm"/>
    <property type="evidence" value="ECO:0007669"/>
    <property type="project" value="UniProtKB-SubCell"/>
</dbReference>
<dbReference type="PANTHER" id="PTHR30349">
    <property type="entry name" value="PHAGE INTEGRASE-RELATED"/>
    <property type="match status" value="1"/>
</dbReference>
<protein>
    <submittedName>
        <fullName evidence="6">Phage integrase family protein</fullName>
    </submittedName>
</protein>
<gene>
    <name evidence="6" type="ORF">M076_4608</name>
</gene>
<dbReference type="PATRIC" id="fig|1339280.3.peg.4402"/>
<dbReference type="InterPro" id="IPR010998">
    <property type="entry name" value="Integrase_recombinase_N"/>
</dbReference>
<evidence type="ECO:0000256" key="4">
    <source>
        <dbReference type="ARBA" id="ARBA00023172"/>
    </source>
</evidence>
<dbReference type="EMBL" id="JGDM01000116">
    <property type="protein sequence ID" value="EXZ42236.1"/>
    <property type="molecule type" value="Genomic_DNA"/>
</dbReference>
<comment type="caution">
    <text evidence="6">The sequence shown here is derived from an EMBL/GenBank/DDBJ whole genome shotgun (WGS) entry which is preliminary data.</text>
</comment>
<dbReference type="Gene3D" id="1.10.443.10">
    <property type="entry name" value="Intergrase catalytic core"/>
    <property type="match status" value="1"/>
</dbReference>
<evidence type="ECO:0000256" key="2">
    <source>
        <dbReference type="ARBA" id="ARBA00022908"/>
    </source>
</evidence>
<dbReference type="SUPFAM" id="SSF56349">
    <property type="entry name" value="DNA breaking-rejoining enzymes"/>
    <property type="match status" value="1"/>
</dbReference>
<dbReference type="InterPro" id="IPR011010">
    <property type="entry name" value="DNA_brk_join_enz"/>
</dbReference>
<organism evidence="6 7">
    <name type="scientific">Bacteroides fragilis str. 2-F-2 #4</name>
    <dbReference type="NCBI Taxonomy" id="1339280"/>
    <lineage>
        <taxon>Bacteria</taxon>
        <taxon>Pseudomonadati</taxon>
        <taxon>Bacteroidota</taxon>
        <taxon>Bacteroidia</taxon>
        <taxon>Bacteroidales</taxon>
        <taxon>Bacteroidaceae</taxon>
        <taxon>Bacteroides</taxon>
    </lineage>
</organism>
<evidence type="ECO:0000313" key="7">
    <source>
        <dbReference type="Proteomes" id="UP000022272"/>
    </source>
</evidence>
<dbReference type="GO" id="GO:0006310">
    <property type="term" value="P:DNA recombination"/>
    <property type="evidence" value="ECO:0007669"/>
    <property type="project" value="UniProtKB-KW"/>
</dbReference>
<name>A0A016BP05_BACFG</name>
<dbReference type="Proteomes" id="UP000022272">
    <property type="component" value="Unassembled WGS sequence"/>
</dbReference>
<evidence type="ECO:0000256" key="1">
    <source>
        <dbReference type="ARBA" id="ARBA00004496"/>
    </source>
</evidence>
<accession>A0A016BP05</accession>
<evidence type="ECO:0000313" key="6">
    <source>
        <dbReference type="EMBL" id="EXZ42236.1"/>
    </source>
</evidence>
<keyword evidence="4" id="KW-0233">DNA recombination</keyword>
<dbReference type="PROSITE" id="PS51898">
    <property type="entry name" value="TYR_RECOMBINASE"/>
    <property type="match status" value="1"/>
</dbReference>
<dbReference type="GO" id="GO:0003677">
    <property type="term" value="F:DNA binding"/>
    <property type="evidence" value="ECO:0007669"/>
    <property type="project" value="UniProtKB-KW"/>
</dbReference>
<evidence type="ECO:0000256" key="3">
    <source>
        <dbReference type="ARBA" id="ARBA00023125"/>
    </source>
</evidence>
<comment type="subcellular location">
    <subcellularLocation>
        <location evidence="1">Cytoplasm</location>
    </subcellularLocation>
</comment>
<dbReference type="InterPro" id="IPR050090">
    <property type="entry name" value="Tyrosine_recombinase_XerCD"/>
</dbReference>
<dbReference type="Gene3D" id="1.10.150.130">
    <property type="match status" value="1"/>
</dbReference>
<evidence type="ECO:0000259" key="5">
    <source>
        <dbReference type="PROSITE" id="PS51898"/>
    </source>
</evidence>
<keyword evidence="2" id="KW-0229">DNA integration</keyword>
<proteinExistence type="predicted"/>
<keyword evidence="3" id="KW-0238">DNA-binding</keyword>